<reference evidence="2 3" key="1">
    <citation type="submission" date="2019-03" db="EMBL/GenBank/DDBJ databases">
        <title>First draft genome of Liparis tanakae, snailfish: a comprehensive survey of snailfish specific genes.</title>
        <authorList>
            <person name="Kim W."/>
            <person name="Song I."/>
            <person name="Jeong J.-H."/>
            <person name="Kim D."/>
            <person name="Kim S."/>
            <person name="Ryu S."/>
            <person name="Song J.Y."/>
            <person name="Lee S.K."/>
        </authorList>
    </citation>
    <scope>NUCLEOTIDE SEQUENCE [LARGE SCALE GENOMIC DNA]</scope>
    <source>
        <tissue evidence="2">Muscle</tissue>
    </source>
</reference>
<evidence type="ECO:0000313" key="3">
    <source>
        <dbReference type="Proteomes" id="UP000314294"/>
    </source>
</evidence>
<accession>A0A4Z2EPF4</accession>
<keyword evidence="3" id="KW-1185">Reference proteome</keyword>
<feature type="region of interest" description="Disordered" evidence="1">
    <location>
        <begin position="72"/>
        <end position="94"/>
    </location>
</feature>
<feature type="region of interest" description="Disordered" evidence="1">
    <location>
        <begin position="1"/>
        <end position="29"/>
    </location>
</feature>
<organism evidence="2 3">
    <name type="scientific">Liparis tanakae</name>
    <name type="common">Tanaka's snailfish</name>
    <dbReference type="NCBI Taxonomy" id="230148"/>
    <lineage>
        <taxon>Eukaryota</taxon>
        <taxon>Metazoa</taxon>
        <taxon>Chordata</taxon>
        <taxon>Craniata</taxon>
        <taxon>Vertebrata</taxon>
        <taxon>Euteleostomi</taxon>
        <taxon>Actinopterygii</taxon>
        <taxon>Neopterygii</taxon>
        <taxon>Teleostei</taxon>
        <taxon>Neoteleostei</taxon>
        <taxon>Acanthomorphata</taxon>
        <taxon>Eupercaria</taxon>
        <taxon>Perciformes</taxon>
        <taxon>Cottioidei</taxon>
        <taxon>Cottales</taxon>
        <taxon>Liparidae</taxon>
        <taxon>Liparis</taxon>
    </lineage>
</organism>
<evidence type="ECO:0000256" key="1">
    <source>
        <dbReference type="SAM" id="MobiDB-lite"/>
    </source>
</evidence>
<comment type="caution">
    <text evidence="2">The sequence shown here is derived from an EMBL/GenBank/DDBJ whole genome shotgun (WGS) entry which is preliminary data.</text>
</comment>
<proteinExistence type="predicted"/>
<protein>
    <submittedName>
        <fullName evidence="2">Uncharacterized protein</fullName>
    </submittedName>
</protein>
<dbReference type="EMBL" id="SRLO01004253">
    <property type="protein sequence ID" value="TNN30659.1"/>
    <property type="molecule type" value="Genomic_DNA"/>
</dbReference>
<dbReference type="AlphaFoldDB" id="A0A4Z2EPF4"/>
<sequence length="127" mass="14516">MRRMDVNKASTSRQQGVNKSSTRRQQVVNKALPEQTACCVLGGVRTSHASSNPRKEEVECGEALLVFSPPERRRVEGKELQRQEDGQRRGKPLTAERRLRRFRDAANVFMDSETRIGLRTFALSFLR</sequence>
<dbReference type="Proteomes" id="UP000314294">
    <property type="component" value="Unassembled WGS sequence"/>
</dbReference>
<feature type="compositionally biased region" description="Basic and acidic residues" evidence="1">
    <location>
        <begin position="72"/>
        <end position="88"/>
    </location>
</feature>
<feature type="compositionally biased region" description="Polar residues" evidence="1">
    <location>
        <begin position="8"/>
        <end position="28"/>
    </location>
</feature>
<name>A0A4Z2EPF4_9TELE</name>
<evidence type="ECO:0000313" key="2">
    <source>
        <dbReference type="EMBL" id="TNN30659.1"/>
    </source>
</evidence>
<gene>
    <name evidence="2" type="ORF">EYF80_059189</name>
</gene>